<evidence type="ECO:0000259" key="5">
    <source>
        <dbReference type="PROSITE" id="PS50122"/>
    </source>
</evidence>
<organism evidence="6 7">
    <name type="scientific">Qipengyuania algicida</name>
    <dbReference type="NCBI Taxonomy" id="1836209"/>
    <lineage>
        <taxon>Bacteria</taxon>
        <taxon>Pseudomonadati</taxon>
        <taxon>Pseudomonadota</taxon>
        <taxon>Alphaproteobacteria</taxon>
        <taxon>Sphingomonadales</taxon>
        <taxon>Erythrobacteraceae</taxon>
        <taxon>Qipengyuania</taxon>
    </lineage>
</organism>
<accession>A0A845AD80</accession>
<comment type="caution">
    <text evidence="4">Lacks conserved residue(s) required for the propagation of feature annotation.</text>
</comment>
<protein>
    <recommendedName>
        <fullName evidence="2">protein-glutamate methylesterase</fullName>
        <ecNumber evidence="2">3.1.1.61</ecNumber>
    </recommendedName>
</protein>
<dbReference type="OrthoDB" id="9793421at2"/>
<keyword evidence="1" id="KW-0378">Hydrolase</keyword>
<sequence>MERNAASSMCKIVEASDRAELVPGTLHVAFDPSTHAVIEPGHRRACACSTRIRWVAAAPVRTCCSVLPRLAERRWRGAMLTGMGADDAQGLKVLRASGSACFVEKPTSARVKEAPETALAVDPGHKVCELDELLA</sequence>
<dbReference type="GO" id="GO:0000156">
    <property type="term" value="F:phosphorelay response regulator activity"/>
    <property type="evidence" value="ECO:0007669"/>
    <property type="project" value="InterPro"/>
</dbReference>
<feature type="domain" description="CheB-type methylesterase" evidence="5">
    <location>
        <begin position="1"/>
        <end position="135"/>
    </location>
</feature>
<dbReference type="Pfam" id="PF01339">
    <property type="entry name" value="CheB_methylest"/>
    <property type="match status" value="1"/>
</dbReference>
<dbReference type="EMBL" id="WTYA01000001">
    <property type="protein sequence ID" value="MXP27634.1"/>
    <property type="molecule type" value="Genomic_DNA"/>
</dbReference>
<dbReference type="PROSITE" id="PS50122">
    <property type="entry name" value="CHEB"/>
    <property type="match status" value="1"/>
</dbReference>
<dbReference type="Gene3D" id="3.40.50.180">
    <property type="entry name" value="Methylesterase CheB, C-terminal domain"/>
    <property type="match status" value="1"/>
</dbReference>
<dbReference type="InterPro" id="IPR000673">
    <property type="entry name" value="Sig_transdc_resp-reg_Me-estase"/>
</dbReference>
<dbReference type="GO" id="GO:0005737">
    <property type="term" value="C:cytoplasm"/>
    <property type="evidence" value="ECO:0007669"/>
    <property type="project" value="InterPro"/>
</dbReference>
<dbReference type="PANTHER" id="PTHR42872:SF6">
    <property type="entry name" value="PROTEIN-GLUTAMATE METHYLESTERASE_PROTEIN-GLUTAMINE GLUTAMINASE"/>
    <property type="match status" value="1"/>
</dbReference>
<dbReference type="AlphaFoldDB" id="A0A845AD80"/>
<gene>
    <name evidence="6" type="ORF">GRI58_02210</name>
</gene>
<evidence type="ECO:0000256" key="2">
    <source>
        <dbReference type="ARBA" id="ARBA00039140"/>
    </source>
</evidence>
<reference evidence="6 7" key="1">
    <citation type="submission" date="2019-12" db="EMBL/GenBank/DDBJ databases">
        <title>Genomic-based taxomic classification of the family Erythrobacteraceae.</title>
        <authorList>
            <person name="Xu L."/>
        </authorList>
    </citation>
    <scope>NUCLEOTIDE SEQUENCE [LARGE SCALE GENOMIC DNA]</scope>
    <source>
        <strain evidence="6 7">KEMB 9005-328</strain>
    </source>
</reference>
<dbReference type="PANTHER" id="PTHR42872">
    <property type="entry name" value="PROTEIN-GLUTAMATE METHYLESTERASE/PROTEIN-GLUTAMINE GLUTAMINASE"/>
    <property type="match status" value="1"/>
</dbReference>
<dbReference type="GO" id="GO:0006935">
    <property type="term" value="P:chemotaxis"/>
    <property type="evidence" value="ECO:0007669"/>
    <property type="project" value="InterPro"/>
</dbReference>
<evidence type="ECO:0000313" key="6">
    <source>
        <dbReference type="EMBL" id="MXP27634.1"/>
    </source>
</evidence>
<dbReference type="EC" id="3.1.1.61" evidence="2"/>
<evidence type="ECO:0000256" key="4">
    <source>
        <dbReference type="PROSITE-ProRule" id="PRU00050"/>
    </source>
</evidence>
<comment type="catalytic activity">
    <reaction evidence="3">
        <text>[protein]-L-glutamate 5-O-methyl ester + H2O = L-glutamyl-[protein] + methanol + H(+)</text>
        <dbReference type="Rhea" id="RHEA:23236"/>
        <dbReference type="Rhea" id="RHEA-COMP:10208"/>
        <dbReference type="Rhea" id="RHEA-COMP:10311"/>
        <dbReference type="ChEBI" id="CHEBI:15377"/>
        <dbReference type="ChEBI" id="CHEBI:15378"/>
        <dbReference type="ChEBI" id="CHEBI:17790"/>
        <dbReference type="ChEBI" id="CHEBI:29973"/>
        <dbReference type="ChEBI" id="CHEBI:82795"/>
        <dbReference type="EC" id="3.1.1.61"/>
    </reaction>
</comment>
<dbReference type="InterPro" id="IPR035909">
    <property type="entry name" value="CheB_C"/>
</dbReference>
<evidence type="ECO:0000256" key="1">
    <source>
        <dbReference type="ARBA" id="ARBA00022801"/>
    </source>
</evidence>
<keyword evidence="7" id="KW-1185">Reference proteome</keyword>
<dbReference type="GO" id="GO:0008984">
    <property type="term" value="F:protein-glutamate methylesterase activity"/>
    <property type="evidence" value="ECO:0007669"/>
    <property type="project" value="UniProtKB-EC"/>
</dbReference>
<name>A0A845AD80_9SPHN</name>
<evidence type="ECO:0000256" key="3">
    <source>
        <dbReference type="ARBA" id="ARBA00048267"/>
    </source>
</evidence>
<dbReference type="Proteomes" id="UP000439780">
    <property type="component" value="Unassembled WGS sequence"/>
</dbReference>
<dbReference type="SUPFAM" id="SSF52738">
    <property type="entry name" value="Methylesterase CheB, C-terminal domain"/>
    <property type="match status" value="1"/>
</dbReference>
<proteinExistence type="predicted"/>
<comment type="caution">
    <text evidence="6">The sequence shown here is derived from an EMBL/GenBank/DDBJ whole genome shotgun (WGS) entry which is preliminary data.</text>
</comment>
<evidence type="ECO:0000313" key="7">
    <source>
        <dbReference type="Proteomes" id="UP000439780"/>
    </source>
</evidence>